<feature type="binding site" evidence="1">
    <location>
        <position position="109"/>
    </location>
    <ligand>
        <name>Zn(2+)</name>
        <dbReference type="ChEBI" id="CHEBI:29105"/>
    </ligand>
</feature>
<dbReference type="Pfam" id="PF01475">
    <property type="entry name" value="FUR"/>
    <property type="match status" value="1"/>
</dbReference>
<accession>A0A8T9PYP9</accession>
<protein>
    <submittedName>
        <fullName evidence="2">Transcriptional repressor</fullName>
    </submittedName>
</protein>
<dbReference type="AlphaFoldDB" id="A0A8T9PYP9"/>
<gene>
    <name evidence="2" type="ORF">MUN79_15740</name>
</gene>
<dbReference type="SUPFAM" id="SSF46785">
    <property type="entry name" value="Winged helix' DNA-binding domain"/>
    <property type="match status" value="1"/>
</dbReference>
<keyword evidence="1" id="KW-0862">Zinc</keyword>
<dbReference type="Proteomes" id="UP000831796">
    <property type="component" value="Chromosome"/>
</dbReference>
<dbReference type="GO" id="GO:0003700">
    <property type="term" value="F:DNA-binding transcription factor activity"/>
    <property type="evidence" value="ECO:0007669"/>
    <property type="project" value="InterPro"/>
</dbReference>
<name>A0A8T9PYP9_9BACT</name>
<evidence type="ECO:0000256" key="1">
    <source>
        <dbReference type="PIRSR" id="PIRSR602481-1"/>
    </source>
</evidence>
<dbReference type="Gene3D" id="1.10.10.10">
    <property type="entry name" value="Winged helix-like DNA-binding domain superfamily/Winged helix DNA-binding domain"/>
    <property type="match status" value="1"/>
</dbReference>
<organism evidence="2 3">
    <name type="scientific">Hymenobacter cellulosilyticus</name>
    <dbReference type="NCBI Taxonomy" id="2932248"/>
    <lineage>
        <taxon>Bacteria</taxon>
        <taxon>Pseudomonadati</taxon>
        <taxon>Bacteroidota</taxon>
        <taxon>Cytophagia</taxon>
        <taxon>Cytophagales</taxon>
        <taxon>Hymenobacteraceae</taxon>
        <taxon>Hymenobacter</taxon>
    </lineage>
</organism>
<evidence type="ECO:0000313" key="2">
    <source>
        <dbReference type="EMBL" id="UOQ70207.1"/>
    </source>
</evidence>
<dbReference type="GO" id="GO:0046872">
    <property type="term" value="F:metal ion binding"/>
    <property type="evidence" value="ECO:0007669"/>
    <property type="project" value="UniProtKB-KW"/>
</dbReference>
<dbReference type="InterPro" id="IPR036388">
    <property type="entry name" value="WH-like_DNA-bd_sf"/>
</dbReference>
<feature type="binding site" evidence="1">
    <location>
        <position position="145"/>
    </location>
    <ligand>
        <name>Zn(2+)</name>
        <dbReference type="ChEBI" id="CHEBI:29105"/>
    </ligand>
</feature>
<comment type="cofactor">
    <cofactor evidence="1">
        <name>Zn(2+)</name>
        <dbReference type="ChEBI" id="CHEBI:29105"/>
    </cofactor>
    <text evidence="1">Binds 1 zinc ion per subunit.</text>
</comment>
<feature type="binding site" evidence="1">
    <location>
        <position position="106"/>
    </location>
    <ligand>
        <name>Zn(2+)</name>
        <dbReference type="ChEBI" id="CHEBI:29105"/>
    </ligand>
</feature>
<dbReference type="InterPro" id="IPR036390">
    <property type="entry name" value="WH_DNA-bd_sf"/>
</dbReference>
<dbReference type="KEGG" id="hcu:MUN79_15740"/>
<keyword evidence="3" id="KW-1185">Reference proteome</keyword>
<proteinExistence type="predicted"/>
<dbReference type="RefSeq" id="WP_244673631.1">
    <property type="nucleotide sequence ID" value="NZ_CP095046.1"/>
</dbReference>
<sequence length="150" mass="16675">MSISSAPSTVGATSVEFVRLTLHRHTLRSTAIRQAVLTMLLESSYALSGSEIEKQIVPCTDRITLYRTLRIFEEKGLVHRVIDHCDIVRYAASSPAPAPAHVHFKCTTCRRLYCLHEVIVPPVELPALYHTSSSDYLLSGVCATCHPQEK</sequence>
<dbReference type="EMBL" id="CP095046">
    <property type="protein sequence ID" value="UOQ70207.1"/>
    <property type="molecule type" value="Genomic_DNA"/>
</dbReference>
<dbReference type="InterPro" id="IPR002481">
    <property type="entry name" value="FUR"/>
</dbReference>
<evidence type="ECO:0000313" key="3">
    <source>
        <dbReference type="Proteomes" id="UP000831796"/>
    </source>
</evidence>
<keyword evidence="1" id="KW-0479">Metal-binding</keyword>
<feature type="binding site" evidence="1">
    <location>
        <position position="142"/>
    </location>
    <ligand>
        <name>Zn(2+)</name>
        <dbReference type="ChEBI" id="CHEBI:29105"/>
    </ligand>
</feature>
<reference evidence="2" key="1">
    <citation type="submission" date="2022-04" db="EMBL/GenBank/DDBJ databases">
        <title>Hymenobacter sp. isolated from the air.</title>
        <authorList>
            <person name="Won M."/>
            <person name="Lee C.-M."/>
            <person name="Woen H.-Y."/>
            <person name="Kwon S.-W."/>
        </authorList>
    </citation>
    <scope>NUCLEOTIDE SEQUENCE</scope>
    <source>
        <strain evidence="2">5116S-3</strain>
    </source>
</reference>